<name>A0A2J5I081_9EURO</name>
<keyword evidence="1" id="KW-0472">Membrane</keyword>
<keyword evidence="3" id="KW-1185">Reference proteome</keyword>
<sequence length="105" mass="12152">MRLEVFLSARKKREKREEGCVMNSKEDSWFLVGVDYPMITGWALAPYKRRLGCFICWLYIVSVCCYIKTHCLLSYGFLFCGLELGCCLGSLPLVKLLGFMIRYVT</sequence>
<organism evidence="2 3">
    <name type="scientific">Aspergillus taichungensis</name>
    <dbReference type="NCBI Taxonomy" id="482145"/>
    <lineage>
        <taxon>Eukaryota</taxon>
        <taxon>Fungi</taxon>
        <taxon>Dikarya</taxon>
        <taxon>Ascomycota</taxon>
        <taxon>Pezizomycotina</taxon>
        <taxon>Eurotiomycetes</taxon>
        <taxon>Eurotiomycetidae</taxon>
        <taxon>Eurotiales</taxon>
        <taxon>Aspergillaceae</taxon>
        <taxon>Aspergillus</taxon>
        <taxon>Aspergillus subgen. Circumdati</taxon>
    </lineage>
</organism>
<evidence type="ECO:0000313" key="2">
    <source>
        <dbReference type="EMBL" id="PLN83175.1"/>
    </source>
</evidence>
<protein>
    <submittedName>
        <fullName evidence="2">Uncharacterized protein</fullName>
    </submittedName>
</protein>
<proteinExistence type="predicted"/>
<evidence type="ECO:0000256" key="1">
    <source>
        <dbReference type="SAM" id="Phobius"/>
    </source>
</evidence>
<dbReference type="AlphaFoldDB" id="A0A2J5I081"/>
<reference evidence="3" key="1">
    <citation type="submission" date="2017-12" db="EMBL/GenBank/DDBJ databases">
        <authorList>
            <consortium name="DOE Joint Genome Institute"/>
            <person name="Mondo S.J."/>
            <person name="Kjaerbolling I."/>
            <person name="Vesth T.C."/>
            <person name="Frisvad J.C."/>
            <person name="Nybo J.L."/>
            <person name="Theobald S."/>
            <person name="Kuo A."/>
            <person name="Bowyer P."/>
            <person name="Matsuda Y."/>
            <person name="Lyhne E.K."/>
            <person name="Kogle M.E."/>
            <person name="Clum A."/>
            <person name="Lipzen A."/>
            <person name="Salamov A."/>
            <person name="Ngan C.Y."/>
            <person name="Daum C."/>
            <person name="Chiniquy J."/>
            <person name="Barry K."/>
            <person name="LaButti K."/>
            <person name="Haridas S."/>
            <person name="Simmons B.A."/>
            <person name="Magnuson J.K."/>
            <person name="Mortensen U.H."/>
            <person name="Larsen T.O."/>
            <person name="Grigoriev I.V."/>
            <person name="Baker S.E."/>
            <person name="Andersen M.R."/>
            <person name="Nordberg H.P."/>
            <person name="Cantor M.N."/>
            <person name="Hua S.X."/>
        </authorList>
    </citation>
    <scope>NUCLEOTIDE SEQUENCE [LARGE SCALE GENOMIC DNA]</scope>
    <source>
        <strain evidence="3">IBT 19404</strain>
    </source>
</reference>
<accession>A0A2J5I081</accession>
<keyword evidence="1" id="KW-0812">Transmembrane</keyword>
<dbReference type="EMBL" id="KZ559521">
    <property type="protein sequence ID" value="PLN83175.1"/>
    <property type="molecule type" value="Genomic_DNA"/>
</dbReference>
<dbReference type="Proteomes" id="UP000235023">
    <property type="component" value="Unassembled WGS sequence"/>
</dbReference>
<gene>
    <name evidence="2" type="ORF">BDW42DRAFT_69436</name>
</gene>
<feature type="transmembrane region" description="Helical" evidence="1">
    <location>
        <begin position="51"/>
        <end position="69"/>
    </location>
</feature>
<feature type="transmembrane region" description="Helical" evidence="1">
    <location>
        <begin position="75"/>
        <end position="94"/>
    </location>
</feature>
<keyword evidence="1" id="KW-1133">Transmembrane helix</keyword>
<evidence type="ECO:0000313" key="3">
    <source>
        <dbReference type="Proteomes" id="UP000235023"/>
    </source>
</evidence>